<dbReference type="AlphaFoldDB" id="A0A5N6LW20"/>
<dbReference type="InterPro" id="IPR006867">
    <property type="entry name" value="DUF632"/>
</dbReference>
<dbReference type="Pfam" id="PF04782">
    <property type="entry name" value="DUF632"/>
    <property type="match status" value="1"/>
</dbReference>
<dbReference type="PANTHER" id="PTHR21450:SF2">
    <property type="entry name" value="FAMILY PROTEIN, PUTATIVE (DUF630 AND DUF632)-RELATED"/>
    <property type="match status" value="1"/>
</dbReference>
<gene>
    <name evidence="2" type="ORF">E3N88_39173</name>
</gene>
<organism evidence="2 3">
    <name type="scientific">Mikania micrantha</name>
    <name type="common">bitter vine</name>
    <dbReference type="NCBI Taxonomy" id="192012"/>
    <lineage>
        <taxon>Eukaryota</taxon>
        <taxon>Viridiplantae</taxon>
        <taxon>Streptophyta</taxon>
        <taxon>Embryophyta</taxon>
        <taxon>Tracheophyta</taxon>
        <taxon>Spermatophyta</taxon>
        <taxon>Magnoliopsida</taxon>
        <taxon>eudicotyledons</taxon>
        <taxon>Gunneridae</taxon>
        <taxon>Pentapetalae</taxon>
        <taxon>asterids</taxon>
        <taxon>campanulids</taxon>
        <taxon>Asterales</taxon>
        <taxon>Asteraceae</taxon>
        <taxon>Asteroideae</taxon>
        <taxon>Heliantheae alliance</taxon>
        <taxon>Eupatorieae</taxon>
        <taxon>Mikania</taxon>
    </lineage>
</organism>
<dbReference type="PANTHER" id="PTHR21450">
    <property type="entry name" value="PROTEIN ALTERED PHOSPHATE STARVATION RESPONSE 1"/>
    <property type="match status" value="1"/>
</dbReference>
<reference evidence="2 3" key="1">
    <citation type="submission" date="2019-05" db="EMBL/GenBank/DDBJ databases">
        <title>Mikania micrantha, genome provides insights into the molecular mechanism of rapid growth.</title>
        <authorList>
            <person name="Liu B."/>
        </authorList>
    </citation>
    <scope>NUCLEOTIDE SEQUENCE [LARGE SCALE GENOMIC DNA]</scope>
    <source>
        <strain evidence="2">NLD-2019</strain>
        <tissue evidence="2">Leaf</tissue>
    </source>
</reference>
<protein>
    <recommendedName>
        <fullName evidence="1">DUF632 domain-containing protein</fullName>
    </recommendedName>
</protein>
<evidence type="ECO:0000313" key="3">
    <source>
        <dbReference type="Proteomes" id="UP000326396"/>
    </source>
</evidence>
<sequence>MWQSIVRCHRKQFEAIMESRSRTLRASTSLERDANLRTTLELETGLVMWAQHFNNWINAQKSYVSSLNGWLQQCIDHKPEVTIDGEVPYSPGRLGAPPIFIICNNWHREIKGISQDSVLKAMHSFASNLRQLLERQHDIQRLLLKKDHVRRSENHRADEMHGSMVPSEDRVSLDYKEAMRLVQNGGSSSLQGGVIPIFKALEMFTRDALKAHQKVRLS</sequence>
<name>A0A5N6LW20_9ASTR</name>
<dbReference type="EMBL" id="SZYD01000018">
    <property type="protein sequence ID" value="KAD2805796.1"/>
    <property type="molecule type" value="Genomic_DNA"/>
</dbReference>
<proteinExistence type="predicted"/>
<dbReference type="Proteomes" id="UP000326396">
    <property type="component" value="Linkage Group LG8"/>
</dbReference>
<keyword evidence="3" id="KW-1185">Reference proteome</keyword>
<evidence type="ECO:0000313" key="2">
    <source>
        <dbReference type="EMBL" id="KAD2805796.1"/>
    </source>
</evidence>
<dbReference type="OrthoDB" id="1925648at2759"/>
<accession>A0A5N6LW20</accession>
<evidence type="ECO:0000259" key="1">
    <source>
        <dbReference type="Pfam" id="PF04782"/>
    </source>
</evidence>
<comment type="caution">
    <text evidence="2">The sequence shown here is derived from an EMBL/GenBank/DDBJ whole genome shotgun (WGS) entry which is preliminary data.</text>
</comment>
<feature type="domain" description="DUF632" evidence="1">
    <location>
        <begin position="1"/>
        <end position="130"/>
    </location>
</feature>